<dbReference type="EMBL" id="AZIM01045443">
    <property type="protein sequence ID" value="ETE56063.1"/>
    <property type="molecule type" value="Genomic_DNA"/>
</dbReference>
<dbReference type="Proteomes" id="UP000018936">
    <property type="component" value="Unassembled WGS sequence"/>
</dbReference>
<feature type="domain" description="Fork-head" evidence="4">
    <location>
        <begin position="66"/>
        <end position="91"/>
    </location>
</feature>
<dbReference type="GO" id="GO:0000976">
    <property type="term" value="F:transcription cis-regulatory region binding"/>
    <property type="evidence" value="ECO:0007669"/>
    <property type="project" value="TreeGrafter"/>
</dbReference>
<dbReference type="SUPFAM" id="SSF46785">
    <property type="entry name" value="Winged helix' DNA-binding domain"/>
    <property type="match status" value="1"/>
</dbReference>
<dbReference type="InterPro" id="IPR001766">
    <property type="entry name" value="Fork_head_dom"/>
</dbReference>
<evidence type="ECO:0000256" key="1">
    <source>
        <dbReference type="ARBA" id="ARBA00023125"/>
    </source>
</evidence>
<evidence type="ECO:0000313" key="5">
    <source>
        <dbReference type="EMBL" id="ETE56063.1"/>
    </source>
</evidence>
<dbReference type="PANTHER" id="PTHR47316:SF1">
    <property type="entry name" value="FORKHEAD BOX PROTEIN H1"/>
    <property type="match status" value="1"/>
</dbReference>
<reference evidence="5 6" key="1">
    <citation type="journal article" date="2013" name="Proc. Natl. Acad. Sci. U.S.A.">
        <title>The king cobra genome reveals dynamic gene evolution and adaptation in the snake venom system.</title>
        <authorList>
            <person name="Vonk F.J."/>
            <person name="Casewell N.R."/>
            <person name="Henkel C.V."/>
            <person name="Heimberg A.M."/>
            <person name="Jansen H.J."/>
            <person name="McCleary R.J."/>
            <person name="Kerkkamp H.M."/>
            <person name="Vos R.A."/>
            <person name="Guerreiro I."/>
            <person name="Calvete J.J."/>
            <person name="Wuster W."/>
            <person name="Woods A.E."/>
            <person name="Logan J.M."/>
            <person name="Harrison R.A."/>
            <person name="Castoe T.A."/>
            <person name="de Koning A.P."/>
            <person name="Pollock D.D."/>
            <person name="Yandell M."/>
            <person name="Calderon D."/>
            <person name="Renjifo C."/>
            <person name="Currier R.B."/>
            <person name="Salgado D."/>
            <person name="Pla D."/>
            <person name="Sanz L."/>
            <person name="Hyder A.S."/>
            <person name="Ribeiro J.M."/>
            <person name="Arntzen J.W."/>
            <person name="van den Thillart G.E."/>
            <person name="Boetzer M."/>
            <person name="Pirovano W."/>
            <person name="Dirks R.P."/>
            <person name="Spaink H.P."/>
            <person name="Duboule D."/>
            <person name="McGlinn E."/>
            <person name="Kini R.M."/>
            <person name="Richardson M.K."/>
        </authorList>
    </citation>
    <scope>NUCLEOTIDE SEQUENCE</scope>
    <source>
        <tissue evidence="5">Blood</tissue>
    </source>
</reference>
<dbReference type="GO" id="GO:0032444">
    <property type="term" value="C:activin responsive factor complex"/>
    <property type="evidence" value="ECO:0007669"/>
    <property type="project" value="TreeGrafter"/>
</dbReference>
<dbReference type="GO" id="GO:0007179">
    <property type="term" value="P:transforming growth factor beta receptor signaling pathway"/>
    <property type="evidence" value="ECO:0007669"/>
    <property type="project" value="TreeGrafter"/>
</dbReference>
<feature type="non-terminal residue" evidence="5">
    <location>
        <position position="91"/>
    </location>
</feature>
<sequence>MATWNSLHSGPGEGSLDPKGPLLAVAQIPPLDEEGLEAAEGGDEGPGEEGPSGRRGKKKKYHRHPKPPYTYLAMIALVIQASPERKLTLSQ</sequence>
<dbReference type="PROSITE" id="PS50039">
    <property type="entry name" value="FORK_HEAD_3"/>
    <property type="match status" value="1"/>
</dbReference>
<dbReference type="GO" id="GO:0001228">
    <property type="term" value="F:DNA-binding transcription activator activity, RNA polymerase II-specific"/>
    <property type="evidence" value="ECO:0007669"/>
    <property type="project" value="TreeGrafter"/>
</dbReference>
<comment type="caution">
    <text evidence="5">The sequence shown here is derived from an EMBL/GenBank/DDBJ whole genome shotgun (WGS) entry which is preliminary data.</text>
</comment>
<comment type="subcellular location">
    <subcellularLocation>
        <location evidence="2">Nucleus</location>
    </subcellularLocation>
</comment>
<accession>V8N335</accession>
<evidence type="ECO:0000259" key="4">
    <source>
        <dbReference type="PROSITE" id="PS50039"/>
    </source>
</evidence>
<feature type="compositionally biased region" description="Basic residues" evidence="3">
    <location>
        <begin position="54"/>
        <end position="65"/>
    </location>
</feature>
<feature type="DNA-binding region" description="Fork-head" evidence="2">
    <location>
        <begin position="66"/>
        <end position="91"/>
    </location>
</feature>
<name>V8N335_OPHHA</name>
<keyword evidence="1 2" id="KW-0238">DNA-binding</keyword>
<dbReference type="InterPro" id="IPR052327">
    <property type="entry name" value="Activin_resp_transcr_regulator"/>
</dbReference>
<feature type="non-terminal residue" evidence="5">
    <location>
        <position position="1"/>
    </location>
</feature>
<dbReference type="PANTHER" id="PTHR47316">
    <property type="entry name" value="FORKHEAD BOX PROTEIN H1"/>
    <property type="match status" value="1"/>
</dbReference>
<proteinExistence type="predicted"/>
<evidence type="ECO:0000256" key="2">
    <source>
        <dbReference type="PROSITE-ProRule" id="PRU00089"/>
    </source>
</evidence>
<dbReference type="Gene3D" id="1.10.10.10">
    <property type="entry name" value="Winged helix-like DNA-binding domain superfamily/Winged helix DNA-binding domain"/>
    <property type="match status" value="1"/>
</dbReference>
<keyword evidence="6" id="KW-1185">Reference proteome</keyword>
<feature type="region of interest" description="Disordered" evidence="3">
    <location>
        <begin position="1"/>
        <end position="65"/>
    </location>
</feature>
<gene>
    <name evidence="5" type="ORF">L345_18227</name>
</gene>
<dbReference type="InterPro" id="IPR036390">
    <property type="entry name" value="WH_DNA-bd_sf"/>
</dbReference>
<evidence type="ECO:0000256" key="3">
    <source>
        <dbReference type="SAM" id="MobiDB-lite"/>
    </source>
</evidence>
<evidence type="ECO:0000313" key="6">
    <source>
        <dbReference type="Proteomes" id="UP000018936"/>
    </source>
</evidence>
<organism evidence="5 6">
    <name type="scientific">Ophiophagus hannah</name>
    <name type="common">King cobra</name>
    <name type="synonym">Naja hannah</name>
    <dbReference type="NCBI Taxonomy" id="8665"/>
    <lineage>
        <taxon>Eukaryota</taxon>
        <taxon>Metazoa</taxon>
        <taxon>Chordata</taxon>
        <taxon>Craniata</taxon>
        <taxon>Vertebrata</taxon>
        <taxon>Euteleostomi</taxon>
        <taxon>Lepidosauria</taxon>
        <taxon>Squamata</taxon>
        <taxon>Bifurcata</taxon>
        <taxon>Unidentata</taxon>
        <taxon>Episquamata</taxon>
        <taxon>Toxicofera</taxon>
        <taxon>Serpentes</taxon>
        <taxon>Colubroidea</taxon>
        <taxon>Elapidae</taxon>
        <taxon>Elapinae</taxon>
        <taxon>Ophiophagus</taxon>
    </lineage>
</organism>
<keyword evidence="2" id="KW-0539">Nucleus</keyword>
<protein>
    <recommendedName>
        <fullName evidence="4">Fork-head domain-containing protein</fullName>
    </recommendedName>
</protein>
<dbReference type="AlphaFoldDB" id="V8N335"/>
<feature type="compositionally biased region" description="Acidic residues" evidence="3">
    <location>
        <begin position="31"/>
        <end position="47"/>
    </location>
</feature>
<dbReference type="InterPro" id="IPR036388">
    <property type="entry name" value="WH-like_DNA-bd_sf"/>
</dbReference>